<sequence length="110" mass="12631">MIVAVIVIQAYSLKRGFSLDIERVKNVFVECFDGVEPENIDERFLAGFGAMESISFWFEGKKLLVETVSNTNATDEEIIDINRRFRKFLESATGYNAKQRRNMAKKDVSK</sequence>
<reference evidence="2" key="1">
    <citation type="submission" date="2020-12" db="EMBL/GenBank/DDBJ databases">
        <authorList>
            <person name="Hahn C.J."/>
            <person name="Laso-Perez R."/>
            <person name="Vulcano F."/>
            <person name="Vaziourakis K.-M."/>
            <person name="Stokke R."/>
            <person name="Steen I.H."/>
            <person name="Teske A."/>
            <person name="Boetius A."/>
            <person name="Liebeke M."/>
            <person name="Amann R."/>
            <person name="Knittel K."/>
        </authorList>
    </citation>
    <scope>NUCLEOTIDE SEQUENCE</scope>
    <source>
        <strain evidence="2">Gfbio:c6db26ca-90af-429b-aeed-0e3e8aed0b5e:GoM-Arc1_AMV-AAA_792_C10</strain>
    </source>
</reference>
<proteinExistence type="predicted"/>
<organism evidence="2 3">
    <name type="scientific">Candidatus Argoarchaeum ethanivorans</name>
    <dbReference type="NCBI Taxonomy" id="2608793"/>
    <lineage>
        <taxon>Archaea</taxon>
        <taxon>Methanobacteriati</taxon>
        <taxon>Methanobacteriota</taxon>
        <taxon>Stenosarchaea group</taxon>
        <taxon>Methanomicrobia</taxon>
        <taxon>Methanosarcinales</taxon>
        <taxon>Methanosarcinales incertae sedis</taxon>
        <taxon>GOM Arc I cluster</taxon>
        <taxon>Candidatus Argoarchaeum</taxon>
    </lineage>
</organism>
<dbReference type="AlphaFoldDB" id="A0A812A051"/>
<accession>A0A812A051</accession>
<dbReference type="Pfam" id="PF18446">
    <property type="entry name" value="DUF5611"/>
    <property type="match status" value="1"/>
</dbReference>
<comment type="caution">
    <text evidence="2">The sequence shown here is derived from an EMBL/GenBank/DDBJ whole genome shotgun (WGS) entry which is preliminary data.</text>
</comment>
<dbReference type="EMBL" id="CAJHZY010000063">
    <property type="protein sequence ID" value="CAD7767127.1"/>
    <property type="molecule type" value="Genomic_DNA"/>
</dbReference>
<evidence type="ECO:0000313" key="3">
    <source>
        <dbReference type="Proteomes" id="UP000614580"/>
    </source>
</evidence>
<evidence type="ECO:0000313" key="2">
    <source>
        <dbReference type="EMBL" id="CAD7767127.1"/>
    </source>
</evidence>
<protein>
    <recommendedName>
        <fullName evidence="1">DUF5611 domain-containing protein</fullName>
    </recommendedName>
</protein>
<dbReference type="Proteomes" id="UP000614580">
    <property type="component" value="Unassembled WGS sequence"/>
</dbReference>
<dbReference type="PIRSF" id="PIRSF022080">
    <property type="entry name" value="UCP022080"/>
    <property type="match status" value="1"/>
</dbReference>
<dbReference type="Gene3D" id="3.30.310.190">
    <property type="match status" value="1"/>
</dbReference>
<name>A0A812A051_9EURY</name>
<dbReference type="InterPro" id="IPR040713">
    <property type="entry name" value="DUF5611"/>
</dbReference>
<feature type="domain" description="DUF5611" evidence="1">
    <location>
        <begin position="9"/>
        <end position="106"/>
    </location>
</feature>
<gene>
    <name evidence="2" type="ORF">DNFNHJIP_00534</name>
</gene>
<dbReference type="InterPro" id="IPR016800">
    <property type="entry name" value="UCP022080"/>
</dbReference>
<evidence type="ECO:0000259" key="1">
    <source>
        <dbReference type="Pfam" id="PF18446"/>
    </source>
</evidence>